<evidence type="ECO:0000313" key="2">
    <source>
        <dbReference type="EMBL" id="GER52677.1"/>
    </source>
</evidence>
<keyword evidence="1" id="KW-0472">Membrane</keyword>
<keyword evidence="1" id="KW-0812">Transmembrane</keyword>
<dbReference type="EMBL" id="BKCP01010403">
    <property type="protein sequence ID" value="GER52677.1"/>
    <property type="molecule type" value="Genomic_DNA"/>
</dbReference>
<feature type="transmembrane region" description="Helical" evidence="1">
    <location>
        <begin position="21"/>
        <end position="41"/>
    </location>
</feature>
<reference evidence="3" key="1">
    <citation type="journal article" date="2019" name="Curr. Biol.">
        <title>Genome Sequence of Striga asiatica Provides Insight into the Evolution of Plant Parasitism.</title>
        <authorList>
            <person name="Yoshida S."/>
            <person name="Kim S."/>
            <person name="Wafula E.K."/>
            <person name="Tanskanen J."/>
            <person name="Kim Y.M."/>
            <person name="Honaas L."/>
            <person name="Yang Z."/>
            <person name="Spallek T."/>
            <person name="Conn C.E."/>
            <person name="Ichihashi Y."/>
            <person name="Cheong K."/>
            <person name="Cui S."/>
            <person name="Der J.P."/>
            <person name="Gundlach H."/>
            <person name="Jiao Y."/>
            <person name="Hori C."/>
            <person name="Ishida J.K."/>
            <person name="Kasahara H."/>
            <person name="Kiba T."/>
            <person name="Kim M.S."/>
            <person name="Koo N."/>
            <person name="Laohavisit A."/>
            <person name="Lee Y.H."/>
            <person name="Lumba S."/>
            <person name="McCourt P."/>
            <person name="Mortimer J.C."/>
            <person name="Mutuku J.M."/>
            <person name="Nomura T."/>
            <person name="Sasaki-Sekimoto Y."/>
            <person name="Seto Y."/>
            <person name="Wang Y."/>
            <person name="Wakatake T."/>
            <person name="Sakakibara H."/>
            <person name="Demura T."/>
            <person name="Yamaguchi S."/>
            <person name="Yoneyama K."/>
            <person name="Manabe R.I."/>
            <person name="Nelson D.C."/>
            <person name="Schulman A.H."/>
            <person name="Timko M.P."/>
            <person name="dePamphilis C.W."/>
            <person name="Choi D."/>
            <person name="Shirasu K."/>
        </authorList>
    </citation>
    <scope>NUCLEOTIDE SEQUENCE [LARGE SCALE GENOMIC DNA]</scope>
    <source>
        <strain evidence="3">cv. UVA1</strain>
    </source>
</reference>
<evidence type="ECO:0000256" key="1">
    <source>
        <dbReference type="SAM" id="Phobius"/>
    </source>
</evidence>
<dbReference type="Proteomes" id="UP000325081">
    <property type="component" value="Unassembled WGS sequence"/>
</dbReference>
<evidence type="ECO:0000313" key="3">
    <source>
        <dbReference type="Proteomes" id="UP000325081"/>
    </source>
</evidence>
<dbReference type="AlphaFoldDB" id="A0A5A7R7K6"/>
<gene>
    <name evidence="2" type="ORF">STAS_30144</name>
</gene>
<name>A0A5A7R7K6_STRAF</name>
<keyword evidence="1" id="KW-1133">Transmembrane helix</keyword>
<proteinExistence type="predicted"/>
<dbReference type="OrthoDB" id="925487at2759"/>
<organism evidence="2 3">
    <name type="scientific">Striga asiatica</name>
    <name type="common">Asiatic witchweed</name>
    <name type="synonym">Buchnera asiatica</name>
    <dbReference type="NCBI Taxonomy" id="4170"/>
    <lineage>
        <taxon>Eukaryota</taxon>
        <taxon>Viridiplantae</taxon>
        <taxon>Streptophyta</taxon>
        <taxon>Embryophyta</taxon>
        <taxon>Tracheophyta</taxon>
        <taxon>Spermatophyta</taxon>
        <taxon>Magnoliopsida</taxon>
        <taxon>eudicotyledons</taxon>
        <taxon>Gunneridae</taxon>
        <taxon>Pentapetalae</taxon>
        <taxon>asterids</taxon>
        <taxon>lamiids</taxon>
        <taxon>Lamiales</taxon>
        <taxon>Orobanchaceae</taxon>
        <taxon>Buchnereae</taxon>
        <taxon>Striga</taxon>
    </lineage>
</organism>
<sequence length="351" mass="40663">MVLQRFFKLVQKMSKRFELVRIIKAVFIGGIRAAFLLTLTIKDIAEFAWPPKPTDCGPYEFIKQYLKDVKFEEDRPELAKKFLEQVKSSWGYDVDCRPPRWVPTSRFQPIEDVEEMMSEYPIYNKSLNAAANSKMGKRFELVRIIKAVFISYGMNSVHLLTLTIKDVELDNEKTVRAMVSTPPAETDPWEAFNRKRSEKSKQAAQDFLQQVEKNQYLKDIKFEEDRPELAKKFLEQVKSSWGYDVDCRPPRWVPPSRFQPIDDVEKMMSKYPFYNRPLSSAANSKMGKRFELVRIIKAVFISSGWNSVLLLTLTIKDVVLGTEKTVRAMVSIPPAREPKPLECKLISSDPA</sequence>
<keyword evidence="3" id="KW-1185">Reference proteome</keyword>
<protein>
    <submittedName>
        <fullName evidence="2">Signal recognition particle</fullName>
    </submittedName>
</protein>
<comment type="caution">
    <text evidence="2">The sequence shown here is derived from an EMBL/GenBank/DDBJ whole genome shotgun (WGS) entry which is preliminary data.</text>
</comment>
<accession>A0A5A7R7K6</accession>